<proteinExistence type="predicted"/>
<dbReference type="AlphaFoldDB" id="A3XQ59"/>
<organism evidence="1 2">
    <name type="scientific">Leeuwenhoekiella blandensis (strain CECT 7118 / CCUG 51940 / KCTC 22103 / MED217)</name>
    <name type="common">Flavobacterium sp. (strain MED217)</name>
    <dbReference type="NCBI Taxonomy" id="398720"/>
    <lineage>
        <taxon>Bacteria</taxon>
        <taxon>Pseudomonadati</taxon>
        <taxon>Bacteroidota</taxon>
        <taxon>Flavobacteriia</taxon>
        <taxon>Flavobacteriales</taxon>
        <taxon>Flavobacteriaceae</taxon>
        <taxon>Leeuwenhoekiella</taxon>
    </lineage>
</organism>
<dbReference type="Proteomes" id="UP000001601">
    <property type="component" value="Unassembled WGS sequence"/>
</dbReference>
<accession>A3XQ59</accession>
<comment type="caution">
    <text evidence="1">The sequence shown here is derived from an EMBL/GenBank/DDBJ whole genome shotgun (WGS) entry which is preliminary data.</text>
</comment>
<evidence type="ECO:0000313" key="2">
    <source>
        <dbReference type="Proteomes" id="UP000001601"/>
    </source>
</evidence>
<dbReference type="EMBL" id="AANC01000009">
    <property type="protein sequence ID" value="EAQ48313.1"/>
    <property type="molecule type" value="Genomic_DNA"/>
</dbReference>
<reference evidence="1 2" key="1">
    <citation type="journal article" date="2007" name="Nature">
        <title>Light stimulates growth of proteorhodopsin-containing marine Flavobacteria.</title>
        <authorList>
            <person name="Gomez-Consarnau L."/>
            <person name="Gonzalez J.M."/>
            <person name="Coll-Llado M."/>
            <person name="Gourdon P."/>
            <person name="Pascher T."/>
            <person name="Neutze R."/>
            <person name="Pedros-Alio C."/>
            <person name="Pinhassi J."/>
        </authorList>
    </citation>
    <scope>NUCLEOTIDE SEQUENCE [LARGE SCALE GENOMIC DNA]</scope>
    <source>
        <strain evidence="1 2">MED217</strain>
    </source>
</reference>
<evidence type="ECO:0000313" key="1">
    <source>
        <dbReference type="EMBL" id="EAQ48313.1"/>
    </source>
</evidence>
<dbReference type="HOGENOM" id="CLU_3272117_0_0_10"/>
<dbReference type="STRING" id="398720.MED217_00905"/>
<gene>
    <name evidence="1" type="ORF">MED217_00905</name>
</gene>
<sequence>MSTLFLWNSLFSTESFLKCIYVKIHIYKVLMGLTEAFLMMV</sequence>
<name>A3XQ59_LEEBM</name>
<keyword evidence="2" id="KW-1185">Reference proteome</keyword>
<protein>
    <submittedName>
        <fullName evidence="1">Uncharacterized protein</fullName>
    </submittedName>
</protein>